<dbReference type="STRING" id="1963862.B4O97_06925"/>
<name>A0A1Y1RZT8_9SPIO</name>
<organism evidence="9 10">
    <name type="scientific">Marispirochaeta aestuarii</name>
    <dbReference type="NCBI Taxonomy" id="1963862"/>
    <lineage>
        <taxon>Bacteria</taxon>
        <taxon>Pseudomonadati</taxon>
        <taxon>Spirochaetota</taxon>
        <taxon>Spirochaetia</taxon>
        <taxon>Spirochaetales</taxon>
        <taxon>Spirochaetaceae</taxon>
        <taxon>Marispirochaeta</taxon>
    </lineage>
</organism>
<feature type="transmembrane region" description="Helical" evidence="8">
    <location>
        <begin position="6"/>
        <end position="29"/>
    </location>
</feature>
<evidence type="ECO:0000256" key="7">
    <source>
        <dbReference type="ARBA" id="ARBA00023136"/>
    </source>
</evidence>
<dbReference type="InterPro" id="IPR004776">
    <property type="entry name" value="Mem_transp_PIN-like"/>
</dbReference>
<evidence type="ECO:0000256" key="6">
    <source>
        <dbReference type="ARBA" id="ARBA00022989"/>
    </source>
</evidence>
<dbReference type="GO" id="GO:0055085">
    <property type="term" value="P:transmembrane transport"/>
    <property type="evidence" value="ECO:0007669"/>
    <property type="project" value="InterPro"/>
</dbReference>
<feature type="transmembrane region" description="Helical" evidence="8">
    <location>
        <begin position="69"/>
        <end position="92"/>
    </location>
</feature>
<evidence type="ECO:0000256" key="1">
    <source>
        <dbReference type="ARBA" id="ARBA00004651"/>
    </source>
</evidence>
<evidence type="ECO:0008006" key="11">
    <source>
        <dbReference type="Google" id="ProtNLM"/>
    </source>
</evidence>
<dbReference type="AlphaFoldDB" id="A0A1Y1RZT8"/>
<evidence type="ECO:0000313" key="10">
    <source>
        <dbReference type="Proteomes" id="UP000192343"/>
    </source>
</evidence>
<proteinExistence type="inferred from homology"/>
<comment type="subcellular location">
    <subcellularLocation>
        <location evidence="1">Cell membrane</location>
        <topology evidence="1">Multi-pass membrane protein</topology>
    </subcellularLocation>
</comment>
<accession>A0A1Y1RZT8</accession>
<evidence type="ECO:0000256" key="2">
    <source>
        <dbReference type="ARBA" id="ARBA00010145"/>
    </source>
</evidence>
<dbReference type="Gene3D" id="1.20.1530.20">
    <property type="match status" value="1"/>
</dbReference>
<dbReference type="OrthoDB" id="369468at2"/>
<feature type="transmembrane region" description="Helical" evidence="8">
    <location>
        <begin position="41"/>
        <end position="57"/>
    </location>
</feature>
<keyword evidence="5 8" id="KW-0812">Transmembrane</keyword>
<keyword evidence="10" id="KW-1185">Reference proteome</keyword>
<keyword evidence="3" id="KW-0813">Transport</keyword>
<reference evidence="9 10" key="1">
    <citation type="submission" date="2017-03" db="EMBL/GenBank/DDBJ databases">
        <title>Draft Genome sequence of Marispirochaeta sp. strain JC444.</title>
        <authorList>
            <person name="Shivani Y."/>
            <person name="Subhash Y."/>
            <person name="Sasikala C."/>
            <person name="Ramana C."/>
        </authorList>
    </citation>
    <scope>NUCLEOTIDE SEQUENCE [LARGE SCALE GENOMIC DNA]</scope>
    <source>
        <strain evidence="9 10">JC444</strain>
    </source>
</reference>
<dbReference type="PANTHER" id="PTHR36838">
    <property type="entry name" value="AUXIN EFFLUX CARRIER FAMILY PROTEIN"/>
    <property type="match status" value="1"/>
</dbReference>
<dbReference type="InterPro" id="IPR038770">
    <property type="entry name" value="Na+/solute_symporter_sf"/>
</dbReference>
<dbReference type="Pfam" id="PF03547">
    <property type="entry name" value="Mem_trans"/>
    <property type="match status" value="1"/>
</dbReference>
<feature type="transmembrane region" description="Helical" evidence="8">
    <location>
        <begin position="173"/>
        <end position="192"/>
    </location>
</feature>
<feature type="transmembrane region" description="Helical" evidence="8">
    <location>
        <begin position="128"/>
        <end position="152"/>
    </location>
</feature>
<feature type="transmembrane region" description="Helical" evidence="8">
    <location>
        <begin position="293"/>
        <end position="313"/>
    </location>
</feature>
<gene>
    <name evidence="9" type="ORF">B4O97_06925</name>
</gene>
<keyword evidence="7 8" id="KW-0472">Membrane</keyword>
<feature type="transmembrane region" description="Helical" evidence="8">
    <location>
        <begin position="261"/>
        <end position="281"/>
    </location>
</feature>
<keyword evidence="6 8" id="KW-1133">Transmembrane helix</keyword>
<comment type="caution">
    <text evidence="9">The sequence shown here is derived from an EMBL/GenBank/DDBJ whole genome shotgun (WGS) entry which is preliminary data.</text>
</comment>
<feature type="transmembrane region" description="Helical" evidence="8">
    <location>
        <begin position="233"/>
        <end position="255"/>
    </location>
</feature>
<protein>
    <recommendedName>
        <fullName evidence="11">Transporter</fullName>
    </recommendedName>
</protein>
<evidence type="ECO:0000256" key="5">
    <source>
        <dbReference type="ARBA" id="ARBA00022692"/>
    </source>
</evidence>
<dbReference type="EMBL" id="MWQY01000006">
    <property type="protein sequence ID" value="ORC36315.1"/>
    <property type="molecule type" value="Genomic_DNA"/>
</dbReference>
<keyword evidence="4" id="KW-1003">Cell membrane</keyword>
<dbReference type="RefSeq" id="WP_083049484.1">
    <property type="nucleotide sequence ID" value="NZ_CAXXQO010000003.1"/>
</dbReference>
<sequence>MAVLTLILLKIAPIFLVLLLGYLAFALRWVDDSFIGSANRLVFYVAMPALVFLNTAGADFSSGLPWREILSFATAMILTTIAGYLVGGALRLSDPQKASFVQGALRGNFAIIGLAVLDQILGPQWVPAGALLIAFFLPLHNFASVVVLSLLGKDVEVHAHPVKKAFTVLGKSFRNPLITSIILGVLVSSAHIPLPAVLTDALTYLQRLALPLALVGIGGSMGEYRSGGHYPVAAISSFLKLFILPFFAVIIGIILGLNGEALVILAVFSGAPAAVASYPMADAMGADRDTAGSVILVSTSFCFLSLTVILTILKVSGFT</sequence>
<dbReference type="GO" id="GO:0005886">
    <property type="term" value="C:plasma membrane"/>
    <property type="evidence" value="ECO:0007669"/>
    <property type="project" value="UniProtKB-SubCell"/>
</dbReference>
<evidence type="ECO:0000256" key="3">
    <source>
        <dbReference type="ARBA" id="ARBA00022448"/>
    </source>
</evidence>
<evidence type="ECO:0000256" key="8">
    <source>
        <dbReference type="SAM" id="Phobius"/>
    </source>
</evidence>
<dbReference type="Proteomes" id="UP000192343">
    <property type="component" value="Unassembled WGS sequence"/>
</dbReference>
<evidence type="ECO:0000313" key="9">
    <source>
        <dbReference type="EMBL" id="ORC36315.1"/>
    </source>
</evidence>
<comment type="similarity">
    <text evidence="2">Belongs to the auxin efflux carrier (TC 2.A.69) family.</text>
</comment>
<evidence type="ECO:0000256" key="4">
    <source>
        <dbReference type="ARBA" id="ARBA00022475"/>
    </source>
</evidence>
<dbReference type="PANTHER" id="PTHR36838:SF4">
    <property type="entry name" value="AUXIN EFFLUX CARRIER FAMILY PROTEIN"/>
    <property type="match status" value="1"/>
</dbReference>